<dbReference type="HAMAP" id="MF_00473">
    <property type="entry name" value="G6P_isomerase"/>
    <property type="match status" value="1"/>
</dbReference>
<proteinExistence type="inferred from homology"/>
<organism evidence="9 10">
    <name type="scientific">Streptomyces olivaceiscleroticus</name>
    <dbReference type="NCBI Taxonomy" id="68245"/>
    <lineage>
        <taxon>Bacteria</taxon>
        <taxon>Bacillati</taxon>
        <taxon>Actinomycetota</taxon>
        <taxon>Actinomycetes</taxon>
        <taxon>Kitasatosporales</taxon>
        <taxon>Streptomycetaceae</taxon>
        <taxon>Streptomyces</taxon>
    </lineage>
</organism>
<dbReference type="Gene3D" id="1.10.1390.10">
    <property type="match status" value="1"/>
</dbReference>
<dbReference type="InterPro" id="IPR035476">
    <property type="entry name" value="SIS_PGI_1"/>
</dbReference>
<dbReference type="SUPFAM" id="SSF53697">
    <property type="entry name" value="SIS domain"/>
    <property type="match status" value="1"/>
</dbReference>
<dbReference type="Gene3D" id="3.40.50.10490">
    <property type="entry name" value="Glucose-6-phosphate isomerase like protein, domain 1"/>
    <property type="match status" value="2"/>
</dbReference>
<dbReference type="InterPro" id="IPR046348">
    <property type="entry name" value="SIS_dom_sf"/>
</dbReference>
<feature type="active site" evidence="7">
    <location>
        <position position="517"/>
    </location>
</feature>
<dbReference type="PROSITE" id="PS51463">
    <property type="entry name" value="P_GLUCOSE_ISOMERASE_3"/>
    <property type="match status" value="1"/>
</dbReference>
<dbReference type="GO" id="GO:0016853">
    <property type="term" value="F:isomerase activity"/>
    <property type="evidence" value="ECO:0007669"/>
    <property type="project" value="UniProtKB-KW"/>
</dbReference>
<dbReference type="CDD" id="cd05015">
    <property type="entry name" value="SIS_PGI_1"/>
    <property type="match status" value="1"/>
</dbReference>
<reference evidence="9 10" key="1">
    <citation type="journal article" date="2019" name="Int. J. Syst. Evol. Microbiol.">
        <title>The Global Catalogue of Microorganisms (GCM) 10K type strain sequencing project: providing services to taxonomists for standard genome sequencing and annotation.</title>
        <authorList>
            <consortium name="The Broad Institute Genomics Platform"/>
            <consortium name="The Broad Institute Genome Sequencing Center for Infectious Disease"/>
            <person name="Wu L."/>
            <person name="Ma J."/>
        </authorList>
    </citation>
    <scope>NUCLEOTIDE SEQUENCE [LARGE SCALE GENOMIC DNA]</scope>
    <source>
        <strain evidence="9 10">JCM 4805</strain>
    </source>
</reference>
<evidence type="ECO:0000256" key="7">
    <source>
        <dbReference type="HAMAP-Rule" id="MF_00473"/>
    </source>
</evidence>
<keyword evidence="7" id="KW-0963">Cytoplasm</keyword>
<comment type="similarity">
    <text evidence="2 7 8">Belongs to the GPI family.</text>
</comment>
<feature type="active site" evidence="7">
    <location>
        <position position="393"/>
    </location>
</feature>
<comment type="subcellular location">
    <subcellularLocation>
        <location evidence="7">Cytoplasm</location>
    </subcellularLocation>
</comment>
<dbReference type="EC" id="5.3.1.9" evidence="7"/>
<evidence type="ECO:0000256" key="5">
    <source>
        <dbReference type="ARBA" id="ARBA00023235"/>
    </source>
</evidence>
<dbReference type="PROSITE" id="PS00174">
    <property type="entry name" value="P_GLUCOSE_ISOMERASE_2"/>
    <property type="match status" value="1"/>
</dbReference>
<evidence type="ECO:0000313" key="9">
    <source>
        <dbReference type="EMBL" id="GAA0484455.1"/>
    </source>
</evidence>
<keyword evidence="3 7" id="KW-0312">Gluconeogenesis</keyword>
<keyword evidence="10" id="KW-1185">Reference proteome</keyword>
<dbReference type="Proteomes" id="UP001500909">
    <property type="component" value="Unassembled WGS sequence"/>
</dbReference>
<evidence type="ECO:0000256" key="1">
    <source>
        <dbReference type="ARBA" id="ARBA00004926"/>
    </source>
</evidence>
<dbReference type="NCBIfam" id="NF001211">
    <property type="entry name" value="PRK00179.1"/>
    <property type="match status" value="1"/>
</dbReference>
<keyword evidence="5 7" id="KW-0413">Isomerase</keyword>
<dbReference type="InterPro" id="IPR035482">
    <property type="entry name" value="SIS_PGI_2"/>
</dbReference>
<dbReference type="EMBL" id="BAAABY010000043">
    <property type="protein sequence ID" value="GAA0484455.1"/>
    <property type="molecule type" value="Genomic_DNA"/>
</dbReference>
<protein>
    <recommendedName>
        <fullName evidence="7">Glucose-6-phosphate isomerase</fullName>
        <shortName evidence="7">GPI</shortName>
        <ecNumber evidence="7">5.3.1.9</ecNumber>
    </recommendedName>
    <alternativeName>
        <fullName evidence="7">Phosphoglucose isomerase</fullName>
        <shortName evidence="7">PGI</shortName>
    </alternativeName>
    <alternativeName>
        <fullName evidence="7">Phosphohexose isomerase</fullName>
        <shortName evidence="7">PHI</shortName>
    </alternativeName>
</protein>
<sequence length="553" mass="61377">MSEMNADGRSRLDQTSEWAALGKHREQLASTHLRELFDQDPGRAERYTLQVGDLHLDYSKHLVTDETLLLLRELAAATKVTELRDAMFRGEKINITENRAVLHTALRAPESAVIEVDGENVVPAVHSVLRKMSVFTDRVRSGDWKGHTGKRIKNVVNVGIGGSDLGPAMAYEALRAYTDRDMQFRFVSNVDGADLHEAVRDLDPAETLFIIASKTFTTIETITNAKSAREWLLSGLGAGDEAVAKHFVALSTNAEKVAEFGIDTANMFEFWDWVGGRYSYDSAIGLSLMLAIGPEHFREMLAGFHLIDEHFRCAPPEENAPLLLGLLGVWYGNFWDAQSHAVLPYSHYLSKFTAYLQQLDMESNGKYVSRDGQEVSWQTGPVVWGTPGTNGQHAYYQLLHQGTKMIPADLIGFARPVDDLQPRLVAQHDLLMANLFAQGQALAFGKTPEEVRAEGVPEELVTHKTFKGNRPTTTILAKELTPSVLGQLIALYEHKVFVQGAVWNIDSFDQWGVELGKVLAKRVEPALTEGAEVEGLDASTKALVSTYRTMRGR</sequence>
<dbReference type="InterPro" id="IPR023096">
    <property type="entry name" value="G6P_Isomerase_C"/>
</dbReference>
<comment type="pathway">
    <text evidence="1 7 8">Carbohydrate degradation; glycolysis; D-glyceraldehyde 3-phosphate and glycerone phosphate from D-glucose: step 2/4.</text>
</comment>
<evidence type="ECO:0000256" key="4">
    <source>
        <dbReference type="ARBA" id="ARBA00023152"/>
    </source>
</evidence>
<comment type="caution">
    <text evidence="9">The sequence shown here is derived from an EMBL/GenBank/DDBJ whole genome shotgun (WGS) entry which is preliminary data.</text>
</comment>
<dbReference type="PANTHER" id="PTHR11469">
    <property type="entry name" value="GLUCOSE-6-PHOSPHATE ISOMERASE"/>
    <property type="match status" value="1"/>
</dbReference>
<evidence type="ECO:0000256" key="8">
    <source>
        <dbReference type="RuleBase" id="RU000612"/>
    </source>
</evidence>
<comment type="function">
    <text evidence="7">Catalyzes the reversible isomerization of glucose-6-phosphate to fructose-6-phosphate.</text>
</comment>
<comment type="catalytic activity">
    <reaction evidence="6 7 8">
        <text>alpha-D-glucose 6-phosphate = beta-D-fructose 6-phosphate</text>
        <dbReference type="Rhea" id="RHEA:11816"/>
        <dbReference type="ChEBI" id="CHEBI:57634"/>
        <dbReference type="ChEBI" id="CHEBI:58225"/>
        <dbReference type="EC" id="5.3.1.9"/>
    </reaction>
</comment>
<evidence type="ECO:0000256" key="6">
    <source>
        <dbReference type="ARBA" id="ARBA00029321"/>
    </source>
</evidence>
<accession>A0ABN1AV14</accession>
<dbReference type="PRINTS" id="PR00662">
    <property type="entry name" value="G6PISOMERASE"/>
</dbReference>
<feature type="active site" description="Proton donor" evidence="7">
    <location>
        <position position="362"/>
    </location>
</feature>
<keyword evidence="4 7" id="KW-0324">Glycolysis</keyword>
<gene>
    <name evidence="7 9" type="primary">pgi</name>
    <name evidence="9" type="ORF">GCM10010361_56630</name>
</gene>
<dbReference type="InterPro" id="IPR018189">
    <property type="entry name" value="Phosphoglucose_isomerase_CS"/>
</dbReference>
<name>A0ABN1AV14_9ACTN</name>
<dbReference type="CDD" id="cd05016">
    <property type="entry name" value="SIS_PGI_2"/>
    <property type="match status" value="1"/>
</dbReference>
<evidence type="ECO:0000256" key="2">
    <source>
        <dbReference type="ARBA" id="ARBA00006604"/>
    </source>
</evidence>
<evidence type="ECO:0000313" key="10">
    <source>
        <dbReference type="Proteomes" id="UP001500909"/>
    </source>
</evidence>
<comment type="pathway">
    <text evidence="7">Carbohydrate biosynthesis; gluconeogenesis.</text>
</comment>
<dbReference type="PANTHER" id="PTHR11469:SF1">
    <property type="entry name" value="GLUCOSE-6-PHOSPHATE ISOMERASE"/>
    <property type="match status" value="1"/>
</dbReference>
<dbReference type="Pfam" id="PF00342">
    <property type="entry name" value="PGI"/>
    <property type="match status" value="1"/>
</dbReference>
<evidence type="ECO:0000256" key="3">
    <source>
        <dbReference type="ARBA" id="ARBA00022432"/>
    </source>
</evidence>
<dbReference type="InterPro" id="IPR001672">
    <property type="entry name" value="G6P_Isomerase"/>
</dbReference>